<feature type="compositionally biased region" description="Basic and acidic residues" evidence="1">
    <location>
        <begin position="379"/>
        <end position="390"/>
    </location>
</feature>
<feature type="region of interest" description="Disordered" evidence="1">
    <location>
        <begin position="131"/>
        <end position="160"/>
    </location>
</feature>
<feature type="compositionally biased region" description="Acidic residues" evidence="1">
    <location>
        <begin position="138"/>
        <end position="160"/>
    </location>
</feature>
<evidence type="ECO:0000313" key="3">
    <source>
        <dbReference type="Proteomes" id="UP001360560"/>
    </source>
</evidence>
<dbReference type="PANTHER" id="PTHR38698:SF1">
    <property type="entry name" value="FUNGAL PROTEIN"/>
    <property type="match status" value="1"/>
</dbReference>
<keyword evidence="3" id="KW-1185">Reference proteome</keyword>
<feature type="region of interest" description="Disordered" evidence="1">
    <location>
        <begin position="326"/>
        <end position="353"/>
    </location>
</feature>
<dbReference type="EMBL" id="BTFZ01000019">
    <property type="protein sequence ID" value="GMM38173.1"/>
    <property type="molecule type" value="Genomic_DNA"/>
</dbReference>
<dbReference type="GeneID" id="90076162"/>
<comment type="caution">
    <text evidence="2">The sequence shown here is derived from an EMBL/GenBank/DDBJ whole genome shotgun (WGS) entry which is preliminary data.</text>
</comment>
<feature type="region of interest" description="Disordered" evidence="1">
    <location>
        <begin position="379"/>
        <end position="469"/>
    </location>
</feature>
<gene>
    <name evidence="2" type="ORF">DASC09_055120</name>
</gene>
<evidence type="ECO:0000256" key="1">
    <source>
        <dbReference type="SAM" id="MobiDB-lite"/>
    </source>
</evidence>
<reference evidence="2 3" key="1">
    <citation type="journal article" date="2023" name="Elife">
        <title>Identification of key yeast species and microbe-microbe interactions impacting larval growth of Drosophila in the wild.</title>
        <authorList>
            <person name="Mure A."/>
            <person name="Sugiura Y."/>
            <person name="Maeda R."/>
            <person name="Honda K."/>
            <person name="Sakurai N."/>
            <person name="Takahashi Y."/>
            <person name="Watada M."/>
            <person name="Katoh T."/>
            <person name="Gotoh A."/>
            <person name="Gotoh Y."/>
            <person name="Taniguchi I."/>
            <person name="Nakamura K."/>
            <person name="Hayashi T."/>
            <person name="Katayama T."/>
            <person name="Uemura T."/>
            <person name="Hattori Y."/>
        </authorList>
    </citation>
    <scope>NUCLEOTIDE SEQUENCE [LARGE SCALE GENOMIC DNA]</scope>
    <source>
        <strain evidence="2 3">SC-9</strain>
    </source>
</reference>
<feature type="compositionally biased region" description="Basic and acidic residues" evidence="1">
    <location>
        <begin position="414"/>
        <end position="427"/>
    </location>
</feature>
<feature type="compositionally biased region" description="Polar residues" evidence="1">
    <location>
        <begin position="287"/>
        <end position="300"/>
    </location>
</feature>
<organism evidence="2 3">
    <name type="scientific">Saccharomycopsis crataegensis</name>
    <dbReference type="NCBI Taxonomy" id="43959"/>
    <lineage>
        <taxon>Eukaryota</taxon>
        <taxon>Fungi</taxon>
        <taxon>Dikarya</taxon>
        <taxon>Ascomycota</taxon>
        <taxon>Saccharomycotina</taxon>
        <taxon>Saccharomycetes</taxon>
        <taxon>Saccharomycopsidaceae</taxon>
        <taxon>Saccharomycopsis</taxon>
    </lineage>
</organism>
<feature type="compositionally biased region" description="Low complexity" evidence="1">
    <location>
        <begin position="326"/>
        <end position="335"/>
    </location>
</feature>
<sequence>MLLGRIDKGLKGLVVITMEHHNQLSEDVVIDQQVEKQVAEQSTEIEISDDRKNNKSQQKALENREENDVEEEESIEETKAVSITMGTAKNDNGEVTNLKESTHDEIQEEVHEKEVDKDLDINEVVNNKEVENNAIANEEVEDNDEDDDDFGDFSDASFDDFEAPAPVTIQAPPAPVDPNQTPINDYIKLTEETYSNTKTLTISIAGLLSKIYINNPTTSESSKTLKSTPTPGDIMSPRSQALWNELKTLPRLNPPDWKRSSIRRHFLTSIGVPIDLDEVLPGSSVGSPNINPRASATMDTVSVSDGNSSDGVNSWKIPKIEFASSLSKKSGSTSKVTPPKVGHTENEVKITGEQLKVMKKATSTKEKAKLDEQITEKAKLDTDVSEKDSEVNETSESEVAEAATKKEEEEEEESKQRKPVENTDIKNDSPTSDNGEEKEKSRTPNVEKSKEINNLEPLDTSDGDVTTVEEKIDPVEPREIATKEEEAGNTILINTISDLHIEKPEYDEIVSNTNKTLQEVEDSLQSVTYYQTLLHDNKIEELEKVLQHFKQLSVKMEKTLSVWNDKHEVLIQDHETFEAVVENMVGYTQKLRRAETFKNNEKELRKLKKRPSGIKKTGFFWNT</sequence>
<dbReference type="PANTHER" id="PTHR38698">
    <property type="entry name" value="EXPRESSED PROTEIN"/>
    <property type="match status" value="1"/>
</dbReference>
<dbReference type="Proteomes" id="UP001360560">
    <property type="component" value="Unassembled WGS sequence"/>
</dbReference>
<dbReference type="RefSeq" id="XP_064855169.1">
    <property type="nucleotide sequence ID" value="XM_064999097.1"/>
</dbReference>
<feature type="compositionally biased region" description="Low complexity" evidence="1">
    <location>
        <begin position="301"/>
        <end position="314"/>
    </location>
</feature>
<dbReference type="AlphaFoldDB" id="A0AAV5QVM9"/>
<accession>A0AAV5QVM9</accession>
<dbReference type="InterPro" id="IPR031355">
    <property type="entry name" value="YBL010C/LAA2-like"/>
</dbReference>
<evidence type="ECO:0000313" key="2">
    <source>
        <dbReference type="EMBL" id="GMM38173.1"/>
    </source>
</evidence>
<dbReference type="Pfam" id="PF17104">
    <property type="entry name" value="YBL010C_LAA2"/>
    <property type="match status" value="2"/>
</dbReference>
<protein>
    <submittedName>
        <fullName evidence="2">Uncharacterized protein</fullName>
    </submittedName>
</protein>
<proteinExistence type="predicted"/>
<feature type="region of interest" description="Disordered" evidence="1">
    <location>
        <begin position="39"/>
        <end position="79"/>
    </location>
</feature>
<feature type="compositionally biased region" description="Basic and acidic residues" evidence="1">
    <location>
        <begin position="435"/>
        <end position="453"/>
    </location>
</feature>
<feature type="region of interest" description="Disordered" evidence="1">
    <location>
        <begin position="287"/>
        <end position="314"/>
    </location>
</feature>
<name>A0AAV5QVM9_9ASCO</name>